<evidence type="ECO:0000313" key="2">
    <source>
        <dbReference type="EnsemblProtists" id="EOD13857"/>
    </source>
</evidence>
<dbReference type="InterPro" id="IPR004843">
    <property type="entry name" value="Calcineurin-like_PHP"/>
</dbReference>
<dbReference type="Gene3D" id="3.60.21.10">
    <property type="match status" value="2"/>
</dbReference>
<dbReference type="PaxDb" id="2903-EOD13857"/>
<dbReference type="Proteomes" id="UP000013827">
    <property type="component" value="Unassembled WGS sequence"/>
</dbReference>
<dbReference type="InterPro" id="IPR029052">
    <property type="entry name" value="Metallo-depent_PP-like"/>
</dbReference>
<keyword evidence="3" id="KW-1185">Reference proteome</keyword>
<dbReference type="RefSeq" id="XP_005766286.1">
    <property type="nucleotide sequence ID" value="XM_005766229.1"/>
</dbReference>
<dbReference type="HOGENOM" id="CLU_039893_1_0_1"/>
<accession>A0A0D3IRH2</accession>
<protein>
    <recommendedName>
        <fullName evidence="1">Calcineurin-like phosphoesterase domain-containing protein</fullName>
    </recommendedName>
</protein>
<reference evidence="3" key="1">
    <citation type="journal article" date="2013" name="Nature">
        <title>Pan genome of the phytoplankton Emiliania underpins its global distribution.</title>
        <authorList>
            <person name="Read B.A."/>
            <person name="Kegel J."/>
            <person name="Klute M.J."/>
            <person name="Kuo A."/>
            <person name="Lefebvre S.C."/>
            <person name="Maumus F."/>
            <person name="Mayer C."/>
            <person name="Miller J."/>
            <person name="Monier A."/>
            <person name="Salamov A."/>
            <person name="Young J."/>
            <person name="Aguilar M."/>
            <person name="Claverie J.M."/>
            <person name="Frickenhaus S."/>
            <person name="Gonzalez K."/>
            <person name="Herman E.K."/>
            <person name="Lin Y.C."/>
            <person name="Napier J."/>
            <person name="Ogata H."/>
            <person name="Sarno A.F."/>
            <person name="Shmutz J."/>
            <person name="Schroeder D."/>
            <person name="de Vargas C."/>
            <person name="Verret F."/>
            <person name="von Dassow P."/>
            <person name="Valentin K."/>
            <person name="Van de Peer Y."/>
            <person name="Wheeler G."/>
            <person name="Dacks J.B."/>
            <person name="Delwiche C.F."/>
            <person name="Dyhrman S.T."/>
            <person name="Glockner G."/>
            <person name="John U."/>
            <person name="Richards T."/>
            <person name="Worden A.Z."/>
            <person name="Zhang X."/>
            <person name="Grigoriev I.V."/>
            <person name="Allen A.E."/>
            <person name="Bidle K."/>
            <person name="Borodovsky M."/>
            <person name="Bowler C."/>
            <person name="Brownlee C."/>
            <person name="Cock J.M."/>
            <person name="Elias M."/>
            <person name="Gladyshev V.N."/>
            <person name="Groth M."/>
            <person name="Guda C."/>
            <person name="Hadaegh A."/>
            <person name="Iglesias-Rodriguez M.D."/>
            <person name="Jenkins J."/>
            <person name="Jones B.M."/>
            <person name="Lawson T."/>
            <person name="Leese F."/>
            <person name="Lindquist E."/>
            <person name="Lobanov A."/>
            <person name="Lomsadze A."/>
            <person name="Malik S.B."/>
            <person name="Marsh M.E."/>
            <person name="Mackinder L."/>
            <person name="Mock T."/>
            <person name="Mueller-Roeber B."/>
            <person name="Pagarete A."/>
            <person name="Parker M."/>
            <person name="Probert I."/>
            <person name="Quesneville H."/>
            <person name="Raines C."/>
            <person name="Rensing S.A."/>
            <person name="Riano-Pachon D.M."/>
            <person name="Richier S."/>
            <person name="Rokitta S."/>
            <person name="Shiraiwa Y."/>
            <person name="Soanes D.M."/>
            <person name="van der Giezen M."/>
            <person name="Wahlund T.M."/>
            <person name="Williams B."/>
            <person name="Wilson W."/>
            <person name="Wolfe G."/>
            <person name="Wurch L.L."/>
        </authorList>
    </citation>
    <scope>NUCLEOTIDE SEQUENCE</scope>
</reference>
<dbReference type="SUPFAM" id="SSF56300">
    <property type="entry name" value="Metallo-dependent phosphatases"/>
    <property type="match status" value="1"/>
</dbReference>
<feature type="domain" description="Calcineurin-like phosphoesterase" evidence="1">
    <location>
        <begin position="8"/>
        <end position="288"/>
    </location>
</feature>
<organism evidence="2 3">
    <name type="scientific">Emiliania huxleyi (strain CCMP1516)</name>
    <dbReference type="NCBI Taxonomy" id="280463"/>
    <lineage>
        <taxon>Eukaryota</taxon>
        <taxon>Haptista</taxon>
        <taxon>Haptophyta</taxon>
        <taxon>Prymnesiophyceae</taxon>
        <taxon>Isochrysidales</taxon>
        <taxon>Noelaerhabdaceae</taxon>
        <taxon>Emiliania</taxon>
    </lineage>
</organism>
<name>A0A0D3IRH2_EMIH1</name>
<dbReference type="eggNOG" id="ENOG502QUQW">
    <property type="taxonomic scope" value="Eukaryota"/>
</dbReference>
<dbReference type="OMA" id="GHNHAGN"/>
<proteinExistence type="predicted"/>
<dbReference type="PANTHER" id="PTHR16509:SF1">
    <property type="entry name" value="MANGANESE-DEPENDENT ADP-RIBOSE_CDP-ALCOHOL DIPHOSPHATASE"/>
    <property type="match status" value="1"/>
</dbReference>
<dbReference type="EnsemblProtists" id="EOD13857">
    <property type="protein sequence ID" value="EOD13857"/>
    <property type="gene ID" value="EMIHUDRAFT_55032"/>
</dbReference>
<evidence type="ECO:0000313" key="3">
    <source>
        <dbReference type="Proteomes" id="UP000013827"/>
    </source>
</evidence>
<evidence type="ECO:0000259" key="1">
    <source>
        <dbReference type="Pfam" id="PF00149"/>
    </source>
</evidence>
<dbReference type="PANTHER" id="PTHR16509">
    <property type="match status" value="1"/>
</dbReference>
<dbReference type="GO" id="GO:0016787">
    <property type="term" value="F:hydrolase activity"/>
    <property type="evidence" value="ECO:0007669"/>
    <property type="project" value="InterPro"/>
</dbReference>
<dbReference type="STRING" id="2903.R1BVU4"/>
<dbReference type="KEGG" id="ehx:EMIHUDRAFT_55032"/>
<dbReference type="AlphaFoldDB" id="A0A0D3IRH2"/>
<dbReference type="Pfam" id="PF00149">
    <property type="entry name" value="Metallophos"/>
    <property type="match status" value="1"/>
</dbReference>
<dbReference type="GeneID" id="17260004"/>
<reference evidence="2" key="2">
    <citation type="submission" date="2024-10" db="UniProtKB">
        <authorList>
            <consortium name="EnsemblProtists"/>
        </authorList>
    </citation>
    <scope>IDENTIFICATION</scope>
</reference>
<sequence>AASAPLFTFGIIADVQWADAEDGSNYDRTVVRHYRGAFRTLQRAVDWWRALPEPPSFIAQLGDIIDGVNVRLGQSAPALEAALSELRRAPCPSVNLVGNHELYNFDRRALAAAGWLRHGDREYYSFSPAAGWRVVVLDPYQLALIGHAQDDPRRLAAVELLRRKNPGVHPSGSGGAWFEGVRGYDRRFVPYNGGLGGRAAQLAACHPLSSCHPSSAPIGEEQLRWLRSELAAASAAGERVIVLCHVILEPRACGGSTMAWDYEEALEAVRSGEAGGCVAAVLCGHDHSGKYHCDDAG</sequence>